<keyword evidence="2" id="KW-1185">Reference proteome</keyword>
<gene>
    <name evidence="1" type="ORF">VITFI_CDS2607</name>
</gene>
<dbReference type="InterPro" id="IPR013424">
    <property type="entry name" value="Ice-binding_C"/>
</dbReference>
<evidence type="ECO:0000313" key="2">
    <source>
        <dbReference type="Proteomes" id="UP000199729"/>
    </source>
</evidence>
<name>A0A221KH60_VITFI</name>
<reference evidence="1 2" key="1">
    <citation type="submission" date="2017-07" db="EMBL/GenBank/DDBJ databases">
        <title>Complete Genome Sequence of the cosmetic ferment Vitreoscilla filiformis (ATCC15551).</title>
        <authorList>
            <person name="Contreras S."/>
            <person name="Sagory-Zalkind P."/>
            <person name="Blanquart H."/>
            <person name="Iltis A."/>
            <person name="Morand S.C."/>
        </authorList>
    </citation>
    <scope>NUCLEOTIDE SEQUENCE [LARGE SCALE GENOMIC DNA]</scope>
    <source>
        <strain evidence="1 2">ATCC 15551</strain>
    </source>
</reference>
<evidence type="ECO:0000313" key="1">
    <source>
        <dbReference type="EMBL" id="ASM78384.1"/>
    </source>
</evidence>
<dbReference type="Proteomes" id="UP000199729">
    <property type="component" value="Chromosome"/>
</dbReference>
<evidence type="ECO:0008006" key="3">
    <source>
        <dbReference type="Google" id="ProtNLM"/>
    </source>
</evidence>
<sequence>MAANCLHSELEDADMATRFTRLGAWGLWLAGAAWLLPQAHAEQFTIRYETGAAGAQTTSATFSTVGVETFESVSTGSGKTYTTDFGTGGAISATYQNLQVNNADKYGGANGSGHYAVTFSNTGYEINFGGSGVNYFGFWLSALDANNYVTFYRAGQKLLDFTPADLLAMVNGQSAYYGNPNAPFKGQNAGEPYAFVNFFNEGGYFDRIVFRQAGGGGYESDNHTVGFWQTQGTGAVVSSIQVTAVPEPGLAVLFGLGSVVALSAARRRRGA</sequence>
<organism evidence="1 2">
    <name type="scientific">Vitreoscilla filiformis</name>
    <dbReference type="NCBI Taxonomy" id="63"/>
    <lineage>
        <taxon>Bacteria</taxon>
        <taxon>Pseudomonadati</taxon>
        <taxon>Pseudomonadota</taxon>
        <taxon>Betaproteobacteria</taxon>
        <taxon>Neisseriales</taxon>
        <taxon>Neisseriaceae</taxon>
        <taxon>Vitreoscilla</taxon>
    </lineage>
</organism>
<accession>A0A221KH60</accession>
<dbReference type="KEGG" id="vff:VITFI_CDS2607"/>
<dbReference type="EMBL" id="CP022423">
    <property type="protein sequence ID" value="ASM78384.1"/>
    <property type="molecule type" value="Genomic_DNA"/>
</dbReference>
<dbReference type="NCBIfam" id="TIGR02595">
    <property type="entry name" value="PEP_CTERM"/>
    <property type="match status" value="1"/>
</dbReference>
<protein>
    <recommendedName>
        <fullName evidence="3">PEP-CTERM protein-sorting domain-containing protein</fullName>
    </recommendedName>
</protein>
<dbReference type="AlphaFoldDB" id="A0A221KH60"/>
<proteinExistence type="predicted"/>